<dbReference type="PATRIC" id="fig|1459.3.peg.19"/>
<organism evidence="2 3">
    <name type="scientific">Sporosarcina globispora</name>
    <name type="common">Bacillus globisporus</name>
    <dbReference type="NCBI Taxonomy" id="1459"/>
    <lineage>
        <taxon>Bacteria</taxon>
        <taxon>Bacillati</taxon>
        <taxon>Bacillota</taxon>
        <taxon>Bacilli</taxon>
        <taxon>Bacillales</taxon>
        <taxon>Caryophanaceae</taxon>
        <taxon>Sporosarcina</taxon>
    </lineage>
</organism>
<dbReference type="STRING" id="1459.AF332_27855"/>
<dbReference type="EMBL" id="LGUF01000013">
    <property type="protein sequence ID" value="KON83346.1"/>
    <property type="molecule type" value="Genomic_DNA"/>
</dbReference>
<proteinExistence type="predicted"/>
<feature type="coiled-coil region" evidence="1">
    <location>
        <begin position="103"/>
        <end position="130"/>
    </location>
</feature>
<name>A0A0M0G1J2_SPOGL</name>
<keyword evidence="1" id="KW-0175">Coiled coil</keyword>
<evidence type="ECO:0000313" key="3">
    <source>
        <dbReference type="Proteomes" id="UP000037109"/>
    </source>
</evidence>
<dbReference type="SUPFAM" id="SSF46689">
    <property type="entry name" value="Homeodomain-like"/>
    <property type="match status" value="1"/>
</dbReference>
<comment type="caution">
    <text evidence="2">The sequence shown here is derived from an EMBL/GenBank/DDBJ whole genome shotgun (WGS) entry which is preliminary data.</text>
</comment>
<evidence type="ECO:0000256" key="1">
    <source>
        <dbReference type="SAM" id="Coils"/>
    </source>
</evidence>
<evidence type="ECO:0000313" key="2">
    <source>
        <dbReference type="EMBL" id="KON83346.1"/>
    </source>
</evidence>
<dbReference type="InterPro" id="IPR046929">
    <property type="entry name" value="HTH_Tnp"/>
</dbReference>
<protein>
    <submittedName>
        <fullName evidence="2">Transposase</fullName>
    </submittedName>
</protein>
<dbReference type="AlphaFoldDB" id="A0A0M0G1J2"/>
<gene>
    <name evidence="2" type="ORF">AF332_27855</name>
</gene>
<reference evidence="3" key="1">
    <citation type="submission" date="2015-07" db="EMBL/GenBank/DDBJ databases">
        <title>Fjat-10036 dsm4.</title>
        <authorList>
            <person name="Liu B."/>
            <person name="Wang J."/>
            <person name="Zhu Y."/>
            <person name="Liu G."/>
            <person name="Chen Q."/>
            <person name="Chen Z."/>
            <person name="Lan J."/>
            <person name="Che J."/>
            <person name="Ge C."/>
            <person name="Shi H."/>
            <person name="Pan Z."/>
            <person name="Liu X."/>
        </authorList>
    </citation>
    <scope>NUCLEOTIDE SEQUENCE [LARGE SCALE GENOMIC DNA]</scope>
    <source>
        <strain evidence="3">DSM 4</strain>
    </source>
</reference>
<dbReference type="InterPro" id="IPR009057">
    <property type="entry name" value="Homeodomain-like_sf"/>
</dbReference>
<keyword evidence="3" id="KW-1185">Reference proteome</keyword>
<dbReference type="Pfam" id="PF20310">
    <property type="entry name" value="HTH_Tnp_2"/>
    <property type="match status" value="1"/>
</dbReference>
<sequence>MSKNFYNEFQMKELEKNPNVLRASERSISYSPEFKIKAVTEYTSGKTPSQIFIEQGFDLEMIGKEQPKRCLKRWRETFERFGEEGFLTERRGKGSTGRPSSKQLSIEEKLRKAEARIKFLEAENGFLKKLEELERQALKKKRF</sequence>
<accession>A0A0M0G1J2</accession>
<dbReference type="Proteomes" id="UP000037109">
    <property type="component" value="Unassembled WGS sequence"/>
</dbReference>